<feature type="region of interest" description="Disordered" evidence="6">
    <location>
        <begin position="28"/>
        <end position="64"/>
    </location>
</feature>
<proteinExistence type="inferred from homology"/>
<evidence type="ECO:0000256" key="1">
    <source>
        <dbReference type="ARBA" id="ARBA00004123"/>
    </source>
</evidence>
<comment type="caution">
    <text evidence="7">The sequence shown here is derived from an EMBL/GenBank/DDBJ whole genome shotgun (WGS) entry which is preliminary data.</text>
</comment>
<dbReference type="CDD" id="cd07979">
    <property type="entry name" value="HFD_TAF9"/>
    <property type="match status" value="1"/>
</dbReference>
<comment type="subcellular location">
    <subcellularLocation>
        <location evidence="1">Nucleus</location>
    </subcellularLocation>
</comment>
<dbReference type="PANTHER" id="PTHR48068">
    <property type="entry name" value="TAF9 RNA POLYMERASE II, TATA BOX-BINDING PROTEIN (TBP)-ASSOCIATED FACTOR"/>
    <property type="match status" value="1"/>
</dbReference>
<organism evidence="7 8">
    <name type="scientific">Trichomonascus ciferrii</name>
    <dbReference type="NCBI Taxonomy" id="44093"/>
    <lineage>
        <taxon>Eukaryota</taxon>
        <taxon>Fungi</taxon>
        <taxon>Dikarya</taxon>
        <taxon>Ascomycota</taxon>
        <taxon>Saccharomycotina</taxon>
        <taxon>Dipodascomycetes</taxon>
        <taxon>Dipodascales</taxon>
        <taxon>Trichomonascaceae</taxon>
        <taxon>Trichomonascus</taxon>
        <taxon>Trichomonascus ciferrii complex</taxon>
    </lineage>
</organism>
<keyword evidence="5" id="KW-0539">Nucleus</keyword>
<evidence type="ECO:0000256" key="6">
    <source>
        <dbReference type="SAM" id="MobiDB-lite"/>
    </source>
</evidence>
<dbReference type="AlphaFoldDB" id="A0A642VB27"/>
<evidence type="ECO:0000256" key="5">
    <source>
        <dbReference type="ARBA" id="ARBA00023242"/>
    </source>
</evidence>
<dbReference type="SUPFAM" id="SSF47113">
    <property type="entry name" value="Histone-fold"/>
    <property type="match status" value="1"/>
</dbReference>
<dbReference type="GO" id="GO:0046982">
    <property type="term" value="F:protein heterodimerization activity"/>
    <property type="evidence" value="ECO:0007669"/>
    <property type="project" value="InterPro"/>
</dbReference>
<evidence type="ECO:0000256" key="4">
    <source>
        <dbReference type="ARBA" id="ARBA00023163"/>
    </source>
</evidence>
<dbReference type="Proteomes" id="UP000761534">
    <property type="component" value="Unassembled WGS sequence"/>
</dbReference>
<gene>
    <name evidence="7" type="ORF">TRICI_001379</name>
</gene>
<dbReference type="Gene3D" id="1.10.20.10">
    <property type="entry name" value="Histone, subunit A"/>
    <property type="match status" value="1"/>
</dbReference>
<dbReference type="EMBL" id="SWFS01000097">
    <property type="protein sequence ID" value="KAA8916516.1"/>
    <property type="molecule type" value="Genomic_DNA"/>
</dbReference>
<dbReference type="VEuPathDB" id="FungiDB:TRICI_001379"/>
<dbReference type="FunFam" id="1.10.20.10:FF:000064">
    <property type="entry name" value="Transcription initiation factor TFIID subunit 9"/>
    <property type="match status" value="1"/>
</dbReference>
<dbReference type="Pfam" id="PF02291">
    <property type="entry name" value="TFIID-31kDa"/>
    <property type="match status" value="1"/>
</dbReference>
<dbReference type="GO" id="GO:0000124">
    <property type="term" value="C:SAGA complex"/>
    <property type="evidence" value="ECO:0007669"/>
    <property type="project" value="TreeGrafter"/>
</dbReference>
<feature type="region of interest" description="Disordered" evidence="6">
    <location>
        <begin position="198"/>
        <end position="230"/>
    </location>
</feature>
<dbReference type="GO" id="GO:0003713">
    <property type="term" value="F:transcription coactivator activity"/>
    <property type="evidence" value="ECO:0007669"/>
    <property type="project" value="TreeGrafter"/>
</dbReference>
<dbReference type="GO" id="GO:0005669">
    <property type="term" value="C:transcription factor TFIID complex"/>
    <property type="evidence" value="ECO:0007669"/>
    <property type="project" value="TreeGrafter"/>
</dbReference>
<dbReference type="InterPro" id="IPR009072">
    <property type="entry name" value="Histone-fold"/>
</dbReference>
<evidence type="ECO:0000313" key="8">
    <source>
        <dbReference type="Proteomes" id="UP000761534"/>
    </source>
</evidence>
<evidence type="ECO:0008006" key="9">
    <source>
        <dbReference type="Google" id="ProtNLM"/>
    </source>
</evidence>
<dbReference type="PANTHER" id="PTHR48068:SF4">
    <property type="entry name" value="TATA-BOX BINDING PROTEIN ASSOCIATED FACTOR 9"/>
    <property type="match status" value="1"/>
</dbReference>
<evidence type="ECO:0000256" key="2">
    <source>
        <dbReference type="ARBA" id="ARBA00007646"/>
    </source>
</evidence>
<accession>A0A642VB27</accession>
<keyword evidence="8" id="KW-1185">Reference proteome</keyword>
<dbReference type="GO" id="GO:0051123">
    <property type="term" value="P:RNA polymerase II preinitiation complex assembly"/>
    <property type="evidence" value="ECO:0007669"/>
    <property type="project" value="TreeGrafter"/>
</dbReference>
<dbReference type="InterPro" id="IPR051431">
    <property type="entry name" value="TFIID_subunit_9"/>
</dbReference>
<dbReference type="InterPro" id="IPR003162">
    <property type="entry name" value="TFIID-31"/>
</dbReference>
<name>A0A642VB27_9ASCO</name>
<comment type="similarity">
    <text evidence="2">Belongs to the TAF9 family.</text>
</comment>
<dbReference type="OrthoDB" id="341924at2759"/>
<dbReference type="GO" id="GO:0016251">
    <property type="term" value="F:RNA polymerase II general transcription initiation factor activity"/>
    <property type="evidence" value="ECO:0007669"/>
    <property type="project" value="TreeGrafter"/>
</dbReference>
<evidence type="ECO:0000313" key="7">
    <source>
        <dbReference type="EMBL" id="KAA8916516.1"/>
    </source>
</evidence>
<evidence type="ECO:0000256" key="3">
    <source>
        <dbReference type="ARBA" id="ARBA00023015"/>
    </source>
</evidence>
<protein>
    <recommendedName>
        <fullName evidence="9">Transcription initiation factor TFIID subunit 9</fullName>
    </recommendedName>
</protein>
<keyword evidence="3" id="KW-0805">Transcription regulation</keyword>
<keyword evidence="4" id="KW-0804">Transcription</keyword>
<sequence>MDKSGNRCWEERTKPLIFKQRDDLGLIMTEQPRVDGASGGGTAATNGNTQQQQQPPSDDLPGATPRDVRLLHLILASMGVTAYQDRVPLQLMDFAYRYTHSVLQDALYYNDHAGASGNTLPAGVGPSASQLTVDDVRLAVGARVNYQFKPAPPKELLLEMAQEKNKRPLPAVPQQYGIRLPPEKYCLTSKEWKLDDERDETISEYVEQPIQNDDPSPNDQDGDAIMGGQS</sequence>
<reference evidence="7" key="1">
    <citation type="journal article" date="2019" name="G3 (Bethesda)">
        <title>Genome Assemblies of Two Rare Opportunistic Yeast Pathogens: Diutina rugosa (syn. Candida rugosa) and Trichomonascus ciferrii (syn. Candida ciferrii).</title>
        <authorList>
            <person name="Mixao V."/>
            <person name="Saus E."/>
            <person name="Hansen A.P."/>
            <person name="Lass-Florl C."/>
            <person name="Gabaldon T."/>
        </authorList>
    </citation>
    <scope>NUCLEOTIDE SEQUENCE</scope>
    <source>
        <strain evidence="7">CBS 4856</strain>
    </source>
</reference>
<feature type="compositionally biased region" description="Polar residues" evidence="6">
    <location>
        <begin position="209"/>
        <end position="219"/>
    </location>
</feature>
<feature type="compositionally biased region" description="Low complexity" evidence="6">
    <location>
        <begin position="43"/>
        <end position="57"/>
    </location>
</feature>